<reference evidence="2 3" key="1">
    <citation type="submission" date="2017-10" db="EMBL/GenBank/DDBJ databases">
        <authorList>
            <person name="Jakob F."/>
        </authorList>
    </citation>
    <scope>NUCLEOTIDE SEQUENCE [LARGE SCALE GENOMIC DNA]</scope>
    <source>
        <strain evidence="2 3">TMW 2.1889</strain>
    </source>
</reference>
<proteinExistence type="predicted"/>
<accession>A0ABR5ZUL8</accession>
<comment type="caution">
    <text evidence="2">The sequence shown here is derived from an EMBL/GenBank/DDBJ whole genome shotgun (WGS) entry which is preliminary data.</text>
</comment>
<keyword evidence="1" id="KW-1133">Transmembrane helix</keyword>
<feature type="transmembrane region" description="Helical" evidence="1">
    <location>
        <begin position="97"/>
        <end position="117"/>
    </location>
</feature>
<dbReference type="Proteomes" id="UP000765338">
    <property type="component" value="Unassembled WGS sequence"/>
</dbReference>
<organism evidence="2 3">
    <name type="scientific">Bombella mellum</name>
    <dbReference type="NCBI Taxonomy" id="2039288"/>
    <lineage>
        <taxon>Bacteria</taxon>
        <taxon>Pseudomonadati</taxon>
        <taxon>Pseudomonadota</taxon>
        <taxon>Alphaproteobacteria</taxon>
        <taxon>Acetobacterales</taxon>
        <taxon>Acetobacteraceae</taxon>
        <taxon>Bombella</taxon>
    </lineage>
</organism>
<evidence type="ECO:0000313" key="3">
    <source>
        <dbReference type="Proteomes" id="UP000765338"/>
    </source>
</evidence>
<name>A0ABR5ZUL8_9PROT</name>
<keyword evidence="1" id="KW-0812">Transmembrane</keyword>
<gene>
    <name evidence="2" type="ORF">CPA56_08460</name>
</gene>
<dbReference type="RefSeq" id="WP_182041572.1">
    <property type="nucleotide sequence ID" value="NZ_PDLY01000005.1"/>
</dbReference>
<keyword evidence="1" id="KW-0472">Membrane</keyword>
<evidence type="ECO:0000256" key="1">
    <source>
        <dbReference type="SAM" id="Phobius"/>
    </source>
</evidence>
<sequence length="119" mass="12701">MADAVNIDKLKSKAEEAINPDELKAKAEKFVDTDGLKAKAESVLNTDELKAKAEKYVNTDELKEKAGQCAKHAQSAVDSIGKGLNSKSRCQCVGQTLLWGGVIVAALAGLCAIGRWLKK</sequence>
<keyword evidence="3" id="KW-1185">Reference proteome</keyword>
<protein>
    <submittedName>
        <fullName evidence="2">Uncharacterized protein</fullName>
    </submittedName>
</protein>
<evidence type="ECO:0000313" key="2">
    <source>
        <dbReference type="EMBL" id="MBA5728002.1"/>
    </source>
</evidence>
<dbReference type="EMBL" id="PDLY01000005">
    <property type="protein sequence ID" value="MBA5728002.1"/>
    <property type="molecule type" value="Genomic_DNA"/>
</dbReference>